<sequence length="517" mass="56037">MSSARLRSPGLLVPLLLATGWLVVLVMHLRQPFPSDQINYMRTAAQFPDPLNSALTHQITRFGLVIPLRLSIALFGYSQAAYYSVALLGSLGLLLGTYTLGALLFSRWVGVVAAIVVVAAPPLFIESSDPLPDVPAAALITLALALAVAIRQGRVPVRWWTLAGLGALLGWSYLVREFTVFLWPLVPLLIYPRVRRRGLLQVAWPVALAGLLEALLCQVLYGNPLARVHSITGHGQAPSPPAIAATYRDKPRSVYVLRLPDVLAEHAGSGRLVLLIVFTLLGGALAALLWRRAPRWRELALPAAWFLALWVPLVLLGGVLDPAAPKLRLQLMRYWFPIFPAFALGGVGLVWLAAREAADRLSRRAATVATALPAVLVLLLGAVTAGPAVRSWWAESGTRAGGATQLAAFRTWMSEHGDGVPRVWSGRHTVRLLEIYRRGPFGGVAWQAKPTAALIGGARPAPGDLVVFYDTDRGALCGFCRLTTEDIWGKPPRPEAGWREVYATPDRLLRVYSVGTG</sequence>
<feature type="transmembrane region" description="Helical" evidence="8">
    <location>
        <begin position="272"/>
        <end position="290"/>
    </location>
</feature>
<keyword evidence="11" id="KW-1185">Reference proteome</keyword>
<organism evidence="10 11">
    <name type="scientific">Actinomadura craniellae</name>
    <dbReference type="NCBI Taxonomy" id="2231787"/>
    <lineage>
        <taxon>Bacteria</taxon>
        <taxon>Bacillati</taxon>
        <taxon>Actinomycetota</taxon>
        <taxon>Actinomycetes</taxon>
        <taxon>Streptosporangiales</taxon>
        <taxon>Thermomonosporaceae</taxon>
        <taxon>Actinomadura</taxon>
    </lineage>
</organism>
<evidence type="ECO:0000256" key="6">
    <source>
        <dbReference type="ARBA" id="ARBA00022989"/>
    </source>
</evidence>
<keyword evidence="7 8" id="KW-0472">Membrane</keyword>
<dbReference type="Pfam" id="PF13231">
    <property type="entry name" value="PMT_2"/>
    <property type="match status" value="1"/>
</dbReference>
<dbReference type="Proteomes" id="UP000251891">
    <property type="component" value="Unassembled WGS sequence"/>
</dbReference>
<feature type="domain" description="Glycosyltransferase RgtA/B/C/D-like" evidence="9">
    <location>
        <begin position="68"/>
        <end position="216"/>
    </location>
</feature>
<feature type="transmembrane region" description="Helical" evidence="8">
    <location>
        <begin position="299"/>
        <end position="320"/>
    </location>
</feature>
<feature type="transmembrane region" description="Helical" evidence="8">
    <location>
        <begin position="180"/>
        <end position="195"/>
    </location>
</feature>
<keyword evidence="3" id="KW-0328">Glycosyltransferase</keyword>
<dbReference type="GO" id="GO:0016763">
    <property type="term" value="F:pentosyltransferase activity"/>
    <property type="evidence" value="ECO:0007669"/>
    <property type="project" value="TreeGrafter"/>
</dbReference>
<reference evidence="10 11" key="1">
    <citation type="submission" date="2018-06" db="EMBL/GenBank/DDBJ databases">
        <title>Actinomadura craniellae sp. nov. isolated from marine sponge Craniella sp.</title>
        <authorList>
            <person name="Li L."/>
            <person name="Xu Q.H."/>
            <person name="Lin H.W."/>
            <person name="Lu Y.H."/>
        </authorList>
    </citation>
    <scope>NUCLEOTIDE SEQUENCE [LARGE SCALE GENOMIC DNA]</scope>
    <source>
        <strain evidence="10 11">LHW63021</strain>
    </source>
</reference>
<dbReference type="PANTHER" id="PTHR33908:SF11">
    <property type="entry name" value="MEMBRANE PROTEIN"/>
    <property type="match status" value="1"/>
</dbReference>
<evidence type="ECO:0000256" key="3">
    <source>
        <dbReference type="ARBA" id="ARBA00022676"/>
    </source>
</evidence>
<feature type="transmembrane region" description="Helical" evidence="8">
    <location>
        <begin position="12"/>
        <end position="29"/>
    </location>
</feature>
<feature type="transmembrane region" description="Helical" evidence="8">
    <location>
        <begin position="366"/>
        <end position="389"/>
    </location>
</feature>
<feature type="transmembrane region" description="Helical" evidence="8">
    <location>
        <begin position="202"/>
        <end position="221"/>
    </location>
</feature>
<dbReference type="AlphaFoldDB" id="A0A365GY31"/>
<evidence type="ECO:0000256" key="7">
    <source>
        <dbReference type="ARBA" id="ARBA00023136"/>
    </source>
</evidence>
<feature type="transmembrane region" description="Helical" evidence="8">
    <location>
        <begin position="108"/>
        <end position="125"/>
    </location>
</feature>
<accession>A0A365GY31</accession>
<keyword evidence="4" id="KW-0808">Transferase</keyword>
<dbReference type="EMBL" id="QLYX01000017">
    <property type="protein sequence ID" value="RAY11737.1"/>
    <property type="molecule type" value="Genomic_DNA"/>
</dbReference>
<dbReference type="OrthoDB" id="3459112at2"/>
<evidence type="ECO:0000256" key="1">
    <source>
        <dbReference type="ARBA" id="ARBA00004651"/>
    </source>
</evidence>
<feature type="transmembrane region" description="Helical" evidence="8">
    <location>
        <begin position="80"/>
        <end position="101"/>
    </location>
</feature>
<evidence type="ECO:0000256" key="2">
    <source>
        <dbReference type="ARBA" id="ARBA00022475"/>
    </source>
</evidence>
<dbReference type="InterPro" id="IPR050297">
    <property type="entry name" value="LipidA_mod_glycosyltrf_83"/>
</dbReference>
<evidence type="ECO:0000256" key="8">
    <source>
        <dbReference type="SAM" id="Phobius"/>
    </source>
</evidence>
<keyword evidence="6 8" id="KW-1133">Transmembrane helix</keyword>
<keyword evidence="5 8" id="KW-0812">Transmembrane</keyword>
<name>A0A365GY31_9ACTN</name>
<comment type="caution">
    <text evidence="10">The sequence shown here is derived from an EMBL/GenBank/DDBJ whole genome shotgun (WGS) entry which is preliminary data.</text>
</comment>
<comment type="subcellular location">
    <subcellularLocation>
        <location evidence="1">Cell membrane</location>
        <topology evidence="1">Multi-pass membrane protein</topology>
    </subcellularLocation>
</comment>
<dbReference type="PANTHER" id="PTHR33908">
    <property type="entry name" value="MANNOSYLTRANSFERASE YKCB-RELATED"/>
    <property type="match status" value="1"/>
</dbReference>
<dbReference type="InterPro" id="IPR038731">
    <property type="entry name" value="RgtA/B/C-like"/>
</dbReference>
<evidence type="ECO:0000313" key="11">
    <source>
        <dbReference type="Proteomes" id="UP000251891"/>
    </source>
</evidence>
<evidence type="ECO:0000256" key="5">
    <source>
        <dbReference type="ARBA" id="ARBA00022692"/>
    </source>
</evidence>
<gene>
    <name evidence="10" type="ORF">DPM19_29445</name>
</gene>
<dbReference type="GO" id="GO:0009103">
    <property type="term" value="P:lipopolysaccharide biosynthetic process"/>
    <property type="evidence" value="ECO:0007669"/>
    <property type="project" value="UniProtKB-ARBA"/>
</dbReference>
<dbReference type="RefSeq" id="WP_111871315.1">
    <property type="nucleotide sequence ID" value="NZ_QLYX01000017.1"/>
</dbReference>
<protein>
    <recommendedName>
        <fullName evidence="9">Glycosyltransferase RgtA/B/C/D-like domain-containing protein</fullName>
    </recommendedName>
</protein>
<keyword evidence="2" id="KW-1003">Cell membrane</keyword>
<dbReference type="GO" id="GO:0005886">
    <property type="term" value="C:plasma membrane"/>
    <property type="evidence" value="ECO:0007669"/>
    <property type="project" value="UniProtKB-SubCell"/>
</dbReference>
<proteinExistence type="predicted"/>
<evidence type="ECO:0000256" key="4">
    <source>
        <dbReference type="ARBA" id="ARBA00022679"/>
    </source>
</evidence>
<feature type="transmembrane region" description="Helical" evidence="8">
    <location>
        <begin position="332"/>
        <end position="354"/>
    </location>
</feature>
<evidence type="ECO:0000313" key="10">
    <source>
        <dbReference type="EMBL" id="RAY11737.1"/>
    </source>
</evidence>
<evidence type="ECO:0000259" key="9">
    <source>
        <dbReference type="Pfam" id="PF13231"/>
    </source>
</evidence>